<proteinExistence type="predicted"/>
<accession>A0A6M3Y460</accession>
<dbReference type="EMBL" id="MT145140">
    <property type="protein sequence ID" value="QJI04018.1"/>
    <property type="molecule type" value="Genomic_DNA"/>
</dbReference>
<gene>
    <name evidence="1" type="ORF">MM415B04415_0011</name>
    <name evidence="2" type="ORF">TM448B05850_0007</name>
</gene>
<dbReference type="AlphaFoldDB" id="A0A6M3Y460"/>
<evidence type="ECO:0000313" key="2">
    <source>
        <dbReference type="EMBL" id="QJI04018.1"/>
    </source>
</evidence>
<name>A0A6M3Y460_9ZZZZ</name>
<protein>
    <submittedName>
        <fullName evidence="2">Uncharacterized protein</fullName>
    </submittedName>
</protein>
<reference evidence="2" key="1">
    <citation type="submission" date="2020-03" db="EMBL/GenBank/DDBJ databases">
        <title>The deep terrestrial virosphere.</title>
        <authorList>
            <person name="Holmfeldt K."/>
            <person name="Nilsson E."/>
            <person name="Simone D."/>
            <person name="Lopez-Fernandez M."/>
            <person name="Wu X."/>
            <person name="de Brujin I."/>
            <person name="Lundin D."/>
            <person name="Andersson A."/>
            <person name="Bertilsson S."/>
            <person name="Dopson M."/>
        </authorList>
    </citation>
    <scope>NUCLEOTIDE SEQUENCE</scope>
    <source>
        <strain evidence="1">MM415B04415</strain>
        <strain evidence="2">TM448B05850</strain>
    </source>
</reference>
<evidence type="ECO:0000313" key="1">
    <source>
        <dbReference type="EMBL" id="QJA92936.1"/>
    </source>
</evidence>
<sequence length="117" mass="14005">MPKRYSSVLAMVRGTMSRRFARKFERDTRAAPKYWWQQRWFGFRIDVWRFCIVLCIGGEDAYGDNYRLFYFVIGGSWRWHVGLGVYRVGVPDIVDGVHRGRVVFGFFHPWERCNDDV</sequence>
<dbReference type="EMBL" id="MT143108">
    <property type="protein sequence ID" value="QJA92936.1"/>
    <property type="molecule type" value="Genomic_DNA"/>
</dbReference>
<organism evidence="2">
    <name type="scientific">viral metagenome</name>
    <dbReference type="NCBI Taxonomy" id="1070528"/>
    <lineage>
        <taxon>unclassified sequences</taxon>
        <taxon>metagenomes</taxon>
        <taxon>organismal metagenomes</taxon>
    </lineage>
</organism>